<evidence type="ECO:0000256" key="15">
    <source>
        <dbReference type="ARBA" id="ARBA00073250"/>
    </source>
</evidence>
<dbReference type="InterPro" id="IPR011009">
    <property type="entry name" value="Kinase-like_dom_sf"/>
</dbReference>
<evidence type="ECO:0000256" key="4">
    <source>
        <dbReference type="ARBA" id="ARBA00012425"/>
    </source>
</evidence>
<dbReference type="InterPro" id="IPR008271">
    <property type="entry name" value="Ser/Thr_kinase_AS"/>
</dbReference>
<dbReference type="FunFam" id="3.30.200.20:FF:000514">
    <property type="entry name" value="Serine/threonine-protein kinase BUR1"/>
    <property type="match status" value="1"/>
</dbReference>
<keyword evidence="8 19" id="KW-0418">Kinase</keyword>
<feature type="compositionally biased region" description="Basic and acidic residues" evidence="17">
    <location>
        <begin position="478"/>
        <end position="522"/>
    </location>
</feature>
<dbReference type="FunFam" id="1.10.510.10:FF:000562">
    <property type="entry name" value="Serine/threonine-protein kinase bur1"/>
    <property type="match status" value="1"/>
</dbReference>
<dbReference type="EC" id="2.7.11.22" evidence="4"/>
<feature type="region of interest" description="Disordered" evidence="17">
    <location>
        <begin position="371"/>
        <end position="561"/>
    </location>
</feature>
<name>A0AAE0LTT6_9PEZI</name>
<evidence type="ECO:0000256" key="16">
    <source>
        <dbReference type="PROSITE-ProRule" id="PRU10141"/>
    </source>
</evidence>
<dbReference type="PROSITE" id="PS00107">
    <property type="entry name" value="PROTEIN_KINASE_ATP"/>
    <property type="match status" value="1"/>
</dbReference>
<dbReference type="Pfam" id="PF00069">
    <property type="entry name" value="Pkinase"/>
    <property type="match status" value="1"/>
</dbReference>
<sequence length="561" mass="63597">MSILDSGKPGAASSPRSFAVAHLRPRNTFAGCSRITDYEVLGKLGEGTFGEVHRARSKKTGALVALKKIIMHNEKDGFPITALREIKLLKLLSHVNVLRLEEMAVEHPARSSDKRKKPIMYMVTPYMDHDLSGLLDNPSVHFTEPQIKCYMLQLLEGLKYLHENHILHRDMKAANLLIDNKGILQIADFGLARHYEGEVPKSGKGGGEGRRDYTSLVVTRWYRPPELLMHLKRYTTAIDMWGVGCVFGEMLVGKPILAGESDGHQLEIIFELCGTPTDENMPGWRSLPGAEVLQPRPRQGNLSQRFREYGSGAVSLLRELLRLDWRSRVNAIDALKHPYFQTAPLPAKPHELPSFEESHELDRRKFHDRRAALPPAPKGGTVGRGPHDGPNASFSSDGFGSRNGVNSGRYPRGSRGPEERVPAWHRDRGLPPRPPPPSDPDHPDGYRDRGGGGGGGGRPPRGGGGGGRQDVDTYIPSYDRDAPRRDDRRRPRDDRDDRDGRDGRDGRRHDWDRRRDYDDRTRASRTRSRSRSPVVRDRERDRDRERERDRDRDRDRDPYRR</sequence>
<protein>
    <recommendedName>
        <fullName evidence="11">Serine/threonine-protein kinase BUR1</fullName>
        <ecNumber evidence="4">2.7.11.22</ecNumber>
        <ecNumber evidence="3">2.7.11.23</ecNumber>
    </recommendedName>
    <alternativeName>
        <fullName evidence="15">Serine/threonine-protein kinase bur1</fullName>
    </alternativeName>
</protein>
<dbReference type="InterPro" id="IPR050108">
    <property type="entry name" value="CDK"/>
</dbReference>
<dbReference type="CDD" id="cd07866">
    <property type="entry name" value="STKc_BUR1"/>
    <property type="match status" value="1"/>
</dbReference>
<feature type="compositionally biased region" description="Basic and acidic residues" evidence="17">
    <location>
        <begin position="439"/>
        <end position="450"/>
    </location>
</feature>
<feature type="compositionally biased region" description="Basic and acidic residues" evidence="17">
    <location>
        <begin position="534"/>
        <end position="561"/>
    </location>
</feature>
<feature type="binding site" evidence="16">
    <location>
        <position position="67"/>
    </location>
    <ligand>
        <name>ATP</name>
        <dbReference type="ChEBI" id="CHEBI:30616"/>
    </ligand>
</feature>
<dbReference type="GO" id="GO:0004693">
    <property type="term" value="F:cyclin-dependent protein serine/threonine kinase activity"/>
    <property type="evidence" value="ECO:0007669"/>
    <property type="project" value="UniProtKB-EC"/>
</dbReference>
<evidence type="ECO:0000256" key="6">
    <source>
        <dbReference type="ARBA" id="ARBA00022679"/>
    </source>
</evidence>
<comment type="catalytic activity">
    <reaction evidence="12">
        <text>L-threonyl-[protein] + ATP = O-phospho-L-threonyl-[protein] + ADP + H(+)</text>
        <dbReference type="Rhea" id="RHEA:46608"/>
        <dbReference type="Rhea" id="RHEA-COMP:11060"/>
        <dbReference type="Rhea" id="RHEA-COMP:11605"/>
        <dbReference type="ChEBI" id="CHEBI:15378"/>
        <dbReference type="ChEBI" id="CHEBI:30013"/>
        <dbReference type="ChEBI" id="CHEBI:30616"/>
        <dbReference type="ChEBI" id="CHEBI:61977"/>
        <dbReference type="ChEBI" id="CHEBI:456216"/>
        <dbReference type="EC" id="2.7.11.22"/>
    </reaction>
</comment>
<dbReference type="SMART" id="SM00220">
    <property type="entry name" value="S_TKc"/>
    <property type="match status" value="1"/>
</dbReference>
<reference evidence="19" key="1">
    <citation type="journal article" date="2023" name="Mol. Phylogenet. Evol.">
        <title>Genome-scale phylogeny and comparative genomics of the fungal order Sordariales.</title>
        <authorList>
            <person name="Hensen N."/>
            <person name="Bonometti L."/>
            <person name="Westerberg I."/>
            <person name="Brannstrom I.O."/>
            <person name="Guillou S."/>
            <person name="Cros-Aarteil S."/>
            <person name="Calhoun S."/>
            <person name="Haridas S."/>
            <person name="Kuo A."/>
            <person name="Mondo S."/>
            <person name="Pangilinan J."/>
            <person name="Riley R."/>
            <person name="LaButti K."/>
            <person name="Andreopoulos B."/>
            <person name="Lipzen A."/>
            <person name="Chen C."/>
            <person name="Yan M."/>
            <person name="Daum C."/>
            <person name="Ng V."/>
            <person name="Clum A."/>
            <person name="Steindorff A."/>
            <person name="Ohm R.A."/>
            <person name="Martin F."/>
            <person name="Silar P."/>
            <person name="Natvig D.O."/>
            <person name="Lalanne C."/>
            <person name="Gautier V."/>
            <person name="Ament-Velasquez S.L."/>
            <person name="Kruys A."/>
            <person name="Hutchinson M.I."/>
            <person name="Powell A.J."/>
            <person name="Barry K."/>
            <person name="Miller A.N."/>
            <person name="Grigoriev I.V."/>
            <person name="Debuchy R."/>
            <person name="Gladieux P."/>
            <person name="Hiltunen Thoren M."/>
            <person name="Johannesson H."/>
        </authorList>
    </citation>
    <scope>NUCLEOTIDE SEQUENCE</scope>
    <source>
        <strain evidence="19">CBS 168.71</strain>
    </source>
</reference>
<keyword evidence="20" id="KW-1185">Reference proteome</keyword>
<comment type="catalytic activity">
    <reaction evidence="13">
        <text>L-seryl-[protein] + ATP = O-phospho-L-seryl-[protein] + ADP + H(+)</text>
        <dbReference type="Rhea" id="RHEA:17989"/>
        <dbReference type="Rhea" id="RHEA-COMP:9863"/>
        <dbReference type="Rhea" id="RHEA-COMP:11604"/>
        <dbReference type="ChEBI" id="CHEBI:15378"/>
        <dbReference type="ChEBI" id="CHEBI:29999"/>
        <dbReference type="ChEBI" id="CHEBI:30616"/>
        <dbReference type="ChEBI" id="CHEBI:83421"/>
        <dbReference type="ChEBI" id="CHEBI:456216"/>
        <dbReference type="EC" id="2.7.11.22"/>
    </reaction>
</comment>
<proteinExistence type="inferred from homology"/>
<evidence type="ECO:0000256" key="2">
    <source>
        <dbReference type="ARBA" id="ARBA00006485"/>
    </source>
</evidence>
<feature type="compositionally biased region" description="Basic and acidic residues" evidence="17">
    <location>
        <begin position="415"/>
        <end position="430"/>
    </location>
</feature>
<dbReference type="PANTHER" id="PTHR24056">
    <property type="entry name" value="CELL DIVISION PROTEIN KINASE"/>
    <property type="match status" value="1"/>
</dbReference>
<reference evidence="19" key="2">
    <citation type="submission" date="2023-06" db="EMBL/GenBank/DDBJ databases">
        <authorList>
            <consortium name="Lawrence Berkeley National Laboratory"/>
            <person name="Haridas S."/>
            <person name="Hensen N."/>
            <person name="Bonometti L."/>
            <person name="Westerberg I."/>
            <person name="Brannstrom I.O."/>
            <person name="Guillou S."/>
            <person name="Cros-Aarteil S."/>
            <person name="Calhoun S."/>
            <person name="Kuo A."/>
            <person name="Mondo S."/>
            <person name="Pangilinan J."/>
            <person name="Riley R."/>
            <person name="Labutti K."/>
            <person name="Andreopoulos B."/>
            <person name="Lipzen A."/>
            <person name="Chen C."/>
            <person name="Yanf M."/>
            <person name="Daum C."/>
            <person name="Ng V."/>
            <person name="Clum A."/>
            <person name="Steindorff A."/>
            <person name="Ohm R."/>
            <person name="Martin F."/>
            <person name="Silar P."/>
            <person name="Natvig D."/>
            <person name="Lalanne C."/>
            <person name="Gautier V."/>
            <person name="Ament-Velasquez S.L."/>
            <person name="Kruys A."/>
            <person name="Hutchinson M.I."/>
            <person name="Powell A.J."/>
            <person name="Barry K."/>
            <person name="Miller A.N."/>
            <person name="Grigoriev I.V."/>
            <person name="Debuchy R."/>
            <person name="Gladieux P."/>
            <person name="Thoren M.H."/>
            <person name="Johannesson H."/>
        </authorList>
    </citation>
    <scope>NUCLEOTIDE SEQUENCE</scope>
    <source>
        <strain evidence="19">CBS 168.71</strain>
    </source>
</reference>
<evidence type="ECO:0000256" key="9">
    <source>
        <dbReference type="ARBA" id="ARBA00022840"/>
    </source>
</evidence>
<dbReference type="InterPro" id="IPR000719">
    <property type="entry name" value="Prot_kinase_dom"/>
</dbReference>
<evidence type="ECO:0000313" key="19">
    <source>
        <dbReference type="EMBL" id="KAK3297541.1"/>
    </source>
</evidence>
<dbReference type="EMBL" id="JAUEPN010000003">
    <property type="protein sequence ID" value="KAK3297541.1"/>
    <property type="molecule type" value="Genomic_DNA"/>
</dbReference>
<dbReference type="Gene3D" id="1.10.510.10">
    <property type="entry name" value="Transferase(Phosphotransferase) domain 1"/>
    <property type="match status" value="1"/>
</dbReference>
<feature type="domain" description="Protein kinase" evidence="18">
    <location>
        <begin position="38"/>
        <end position="340"/>
    </location>
</feature>
<dbReference type="GO" id="GO:0005524">
    <property type="term" value="F:ATP binding"/>
    <property type="evidence" value="ECO:0007669"/>
    <property type="project" value="UniProtKB-UniRule"/>
</dbReference>
<comment type="catalytic activity">
    <reaction evidence="14">
        <text>[DNA-directed RNA polymerase] + ATP = phospho-[DNA-directed RNA polymerase] + ADP + H(+)</text>
        <dbReference type="Rhea" id="RHEA:10216"/>
        <dbReference type="Rhea" id="RHEA-COMP:11321"/>
        <dbReference type="Rhea" id="RHEA-COMP:11322"/>
        <dbReference type="ChEBI" id="CHEBI:15378"/>
        <dbReference type="ChEBI" id="CHEBI:30616"/>
        <dbReference type="ChEBI" id="CHEBI:43176"/>
        <dbReference type="ChEBI" id="CHEBI:68546"/>
        <dbReference type="ChEBI" id="CHEBI:456216"/>
        <dbReference type="EC" id="2.7.11.23"/>
    </reaction>
</comment>
<evidence type="ECO:0000256" key="7">
    <source>
        <dbReference type="ARBA" id="ARBA00022741"/>
    </source>
</evidence>
<dbReference type="EC" id="2.7.11.23" evidence="3"/>
<keyword evidence="6" id="KW-0808">Transferase</keyword>
<evidence type="ECO:0000256" key="11">
    <source>
        <dbReference type="ARBA" id="ARBA00041018"/>
    </source>
</evidence>
<dbReference type="AlphaFoldDB" id="A0AAE0LTT6"/>
<dbReference type="PANTHER" id="PTHR24056:SF233">
    <property type="entry name" value="CYCLIN-DEPENDENT KINASE 9"/>
    <property type="match status" value="1"/>
</dbReference>
<dbReference type="Proteomes" id="UP001278766">
    <property type="component" value="Unassembled WGS sequence"/>
</dbReference>
<evidence type="ECO:0000256" key="8">
    <source>
        <dbReference type="ARBA" id="ARBA00022777"/>
    </source>
</evidence>
<accession>A0AAE0LTT6</accession>
<evidence type="ECO:0000256" key="5">
    <source>
        <dbReference type="ARBA" id="ARBA00022527"/>
    </source>
</evidence>
<evidence type="ECO:0000313" key="20">
    <source>
        <dbReference type="Proteomes" id="UP001278766"/>
    </source>
</evidence>
<gene>
    <name evidence="19" type="ORF">B0H64DRAFT_392397</name>
</gene>
<comment type="caution">
    <text evidence="19">The sequence shown here is derived from an EMBL/GenBank/DDBJ whole genome shotgun (WGS) entry which is preliminary data.</text>
</comment>
<evidence type="ECO:0000256" key="17">
    <source>
        <dbReference type="SAM" id="MobiDB-lite"/>
    </source>
</evidence>
<dbReference type="RefSeq" id="XP_062661055.1">
    <property type="nucleotide sequence ID" value="XM_062803547.1"/>
</dbReference>
<feature type="compositionally biased region" description="Polar residues" evidence="17">
    <location>
        <begin position="392"/>
        <end position="406"/>
    </location>
</feature>
<dbReference type="Gene3D" id="3.30.200.20">
    <property type="entry name" value="Phosphorylase Kinase, domain 1"/>
    <property type="match status" value="1"/>
</dbReference>
<evidence type="ECO:0000256" key="12">
    <source>
        <dbReference type="ARBA" id="ARBA00047811"/>
    </source>
</evidence>
<dbReference type="GO" id="GO:0005634">
    <property type="term" value="C:nucleus"/>
    <property type="evidence" value="ECO:0007669"/>
    <property type="project" value="UniProtKB-SubCell"/>
</dbReference>
<organism evidence="19 20">
    <name type="scientific">Chaetomium fimeti</name>
    <dbReference type="NCBI Taxonomy" id="1854472"/>
    <lineage>
        <taxon>Eukaryota</taxon>
        <taxon>Fungi</taxon>
        <taxon>Dikarya</taxon>
        <taxon>Ascomycota</taxon>
        <taxon>Pezizomycotina</taxon>
        <taxon>Sordariomycetes</taxon>
        <taxon>Sordariomycetidae</taxon>
        <taxon>Sordariales</taxon>
        <taxon>Chaetomiaceae</taxon>
        <taxon>Chaetomium</taxon>
    </lineage>
</organism>
<keyword evidence="7 16" id="KW-0547">Nucleotide-binding</keyword>
<keyword evidence="5" id="KW-0723">Serine/threonine-protein kinase</keyword>
<evidence type="ECO:0000256" key="1">
    <source>
        <dbReference type="ARBA" id="ARBA00004123"/>
    </source>
</evidence>
<comment type="similarity">
    <text evidence="2">Belongs to the protein kinase superfamily. CMGC Ser/Thr protein kinase family. CDC2/CDKX subfamily.</text>
</comment>
<keyword evidence="10" id="KW-0539">Nucleus</keyword>
<dbReference type="PROSITE" id="PS00108">
    <property type="entry name" value="PROTEIN_KINASE_ST"/>
    <property type="match status" value="1"/>
</dbReference>
<keyword evidence="9 16" id="KW-0067">ATP-binding</keyword>
<dbReference type="PROSITE" id="PS50011">
    <property type="entry name" value="PROTEIN_KINASE_DOM"/>
    <property type="match status" value="1"/>
</dbReference>
<evidence type="ECO:0000256" key="13">
    <source>
        <dbReference type="ARBA" id="ARBA00048367"/>
    </source>
</evidence>
<dbReference type="InterPro" id="IPR017441">
    <property type="entry name" value="Protein_kinase_ATP_BS"/>
</dbReference>
<evidence type="ECO:0000256" key="14">
    <source>
        <dbReference type="ARBA" id="ARBA00049280"/>
    </source>
</evidence>
<evidence type="ECO:0000259" key="18">
    <source>
        <dbReference type="PROSITE" id="PS50011"/>
    </source>
</evidence>
<dbReference type="GeneID" id="87840495"/>
<evidence type="ECO:0000256" key="10">
    <source>
        <dbReference type="ARBA" id="ARBA00023242"/>
    </source>
</evidence>
<comment type="subcellular location">
    <subcellularLocation>
        <location evidence="1">Nucleus</location>
    </subcellularLocation>
</comment>
<dbReference type="SUPFAM" id="SSF56112">
    <property type="entry name" value="Protein kinase-like (PK-like)"/>
    <property type="match status" value="1"/>
</dbReference>
<feature type="compositionally biased region" description="Gly residues" evidence="17">
    <location>
        <begin position="451"/>
        <end position="468"/>
    </location>
</feature>
<dbReference type="GO" id="GO:0008353">
    <property type="term" value="F:RNA polymerase II CTD heptapeptide repeat kinase activity"/>
    <property type="evidence" value="ECO:0007669"/>
    <property type="project" value="UniProtKB-EC"/>
</dbReference>
<evidence type="ECO:0000256" key="3">
    <source>
        <dbReference type="ARBA" id="ARBA00012409"/>
    </source>
</evidence>